<dbReference type="AlphaFoldDB" id="A0A9Q1G194"/>
<protein>
    <submittedName>
        <fullName evidence="2">Uncharacterized protein</fullName>
    </submittedName>
</protein>
<dbReference type="Proteomes" id="UP001152622">
    <property type="component" value="Chromosome 2"/>
</dbReference>
<evidence type="ECO:0000256" key="1">
    <source>
        <dbReference type="SAM" id="MobiDB-lite"/>
    </source>
</evidence>
<comment type="caution">
    <text evidence="2">The sequence shown here is derived from an EMBL/GenBank/DDBJ whole genome shotgun (WGS) entry which is preliminary data.</text>
</comment>
<reference evidence="2" key="1">
    <citation type="journal article" date="2023" name="Science">
        <title>Genome structures resolve the early diversification of teleost fishes.</title>
        <authorList>
            <person name="Parey E."/>
            <person name="Louis A."/>
            <person name="Montfort J."/>
            <person name="Bouchez O."/>
            <person name="Roques C."/>
            <person name="Iampietro C."/>
            <person name="Lluch J."/>
            <person name="Castinel A."/>
            <person name="Donnadieu C."/>
            <person name="Desvignes T."/>
            <person name="Floi Bucao C."/>
            <person name="Jouanno E."/>
            <person name="Wen M."/>
            <person name="Mejri S."/>
            <person name="Dirks R."/>
            <person name="Jansen H."/>
            <person name="Henkel C."/>
            <person name="Chen W.J."/>
            <person name="Zahm M."/>
            <person name="Cabau C."/>
            <person name="Klopp C."/>
            <person name="Thompson A.W."/>
            <person name="Robinson-Rechavi M."/>
            <person name="Braasch I."/>
            <person name="Lecointre G."/>
            <person name="Bobe J."/>
            <person name="Postlethwait J.H."/>
            <person name="Berthelot C."/>
            <person name="Roest Crollius H."/>
            <person name="Guiguen Y."/>
        </authorList>
    </citation>
    <scope>NUCLEOTIDE SEQUENCE</scope>
    <source>
        <strain evidence="2">WJC10195</strain>
    </source>
</reference>
<name>A0A9Q1G194_SYNKA</name>
<evidence type="ECO:0000313" key="3">
    <source>
        <dbReference type="Proteomes" id="UP001152622"/>
    </source>
</evidence>
<sequence>MRINKVCFCDVRASTSQRCSGAWRQPRRRAGYVQPPTQSFLSGDIWMTHFSAYATPTPPTPPPRLAASTANPSHTLERRTDLLGYRQTKLRQREPTLETLLGSSRPPIPPHVRLCSQCVRGTF</sequence>
<organism evidence="2 3">
    <name type="scientific">Synaphobranchus kaupii</name>
    <name type="common">Kaup's arrowtooth eel</name>
    <dbReference type="NCBI Taxonomy" id="118154"/>
    <lineage>
        <taxon>Eukaryota</taxon>
        <taxon>Metazoa</taxon>
        <taxon>Chordata</taxon>
        <taxon>Craniata</taxon>
        <taxon>Vertebrata</taxon>
        <taxon>Euteleostomi</taxon>
        <taxon>Actinopterygii</taxon>
        <taxon>Neopterygii</taxon>
        <taxon>Teleostei</taxon>
        <taxon>Anguilliformes</taxon>
        <taxon>Synaphobranchidae</taxon>
        <taxon>Synaphobranchus</taxon>
    </lineage>
</organism>
<feature type="region of interest" description="Disordered" evidence="1">
    <location>
        <begin position="52"/>
        <end position="72"/>
    </location>
</feature>
<evidence type="ECO:0000313" key="2">
    <source>
        <dbReference type="EMBL" id="KAJ8373564.1"/>
    </source>
</evidence>
<accession>A0A9Q1G194</accession>
<dbReference type="EMBL" id="JAINUF010000002">
    <property type="protein sequence ID" value="KAJ8373564.1"/>
    <property type="molecule type" value="Genomic_DNA"/>
</dbReference>
<proteinExistence type="predicted"/>
<gene>
    <name evidence="2" type="ORF">SKAU_G00041440</name>
</gene>
<keyword evidence="3" id="KW-1185">Reference proteome</keyword>